<evidence type="ECO:0000313" key="18">
    <source>
        <dbReference type="WBParaSite" id="HDID_0000198301-mRNA-1"/>
    </source>
</evidence>
<dbReference type="GO" id="GO:0005874">
    <property type="term" value="C:microtubule"/>
    <property type="evidence" value="ECO:0007669"/>
    <property type="project" value="UniProtKB-KW"/>
</dbReference>
<evidence type="ECO:0000313" key="16">
    <source>
        <dbReference type="EMBL" id="VDL19445.1"/>
    </source>
</evidence>
<evidence type="ECO:0000259" key="15">
    <source>
        <dbReference type="Pfam" id="PF13851"/>
    </source>
</evidence>
<keyword evidence="8 13" id="KW-0175">Coiled coil</keyword>
<comment type="similarity">
    <text evidence="3">Belongs to the DRC4 family.</text>
</comment>
<evidence type="ECO:0000256" key="3">
    <source>
        <dbReference type="ARBA" id="ARBA00009859"/>
    </source>
</evidence>
<dbReference type="InterPro" id="IPR039308">
    <property type="entry name" value="GAS8"/>
</dbReference>
<proteinExistence type="inferred from homology"/>
<evidence type="ECO:0000256" key="8">
    <source>
        <dbReference type="ARBA" id="ARBA00023054"/>
    </source>
</evidence>
<dbReference type="EMBL" id="UYSG01000429">
    <property type="protein sequence ID" value="VDL19445.1"/>
    <property type="molecule type" value="Genomic_DNA"/>
</dbReference>
<dbReference type="GO" id="GO:0005794">
    <property type="term" value="C:Golgi apparatus"/>
    <property type="evidence" value="ECO:0007669"/>
    <property type="project" value="TreeGrafter"/>
</dbReference>
<dbReference type="Pfam" id="PF13851">
    <property type="entry name" value="GAS"/>
    <property type="match status" value="1"/>
</dbReference>
<feature type="coiled-coil region" evidence="13">
    <location>
        <begin position="197"/>
        <end position="376"/>
    </location>
</feature>
<keyword evidence="6" id="KW-0493">Microtubule</keyword>
<dbReference type="PANTHER" id="PTHR31543:SF0">
    <property type="entry name" value="DYNEIN REGULATORY COMPLEX SUBUNIT 4"/>
    <property type="match status" value="1"/>
</dbReference>
<evidence type="ECO:0000256" key="11">
    <source>
        <dbReference type="ARBA" id="ARBA00023273"/>
    </source>
</evidence>
<dbReference type="GO" id="GO:0008017">
    <property type="term" value="F:microtubule binding"/>
    <property type="evidence" value="ECO:0007669"/>
    <property type="project" value="InterPro"/>
</dbReference>
<feature type="domain" description="Growth arrest-specific protein 8" evidence="15">
    <location>
        <begin position="213"/>
        <end position="404"/>
    </location>
</feature>
<dbReference type="InterPro" id="IPR025593">
    <property type="entry name" value="GAS8_dom"/>
</dbReference>
<protein>
    <recommendedName>
        <fullName evidence="4">Dynein regulatory complex subunit 4</fullName>
    </recommendedName>
    <alternativeName>
        <fullName evidence="12">Growth arrest-specific protein 8</fullName>
    </alternativeName>
</protein>
<reference evidence="16 17" key="2">
    <citation type="submission" date="2018-11" db="EMBL/GenBank/DDBJ databases">
        <authorList>
            <consortium name="Pathogen Informatics"/>
        </authorList>
    </citation>
    <scope>NUCLEOTIDE SEQUENCE [LARGE SCALE GENOMIC DNA]</scope>
</reference>
<keyword evidence="10" id="KW-0206">Cytoskeleton</keyword>
<evidence type="ECO:0000256" key="6">
    <source>
        <dbReference type="ARBA" id="ARBA00022701"/>
    </source>
</evidence>
<organism evidence="18">
    <name type="scientific">Hymenolepis diminuta</name>
    <name type="common">Rat tapeworm</name>
    <dbReference type="NCBI Taxonomy" id="6216"/>
    <lineage>
        <taxon>Eukaryota</taxon>
        <taxon>Metazoa</taxon>
        <taxon>Spiralia</taxon>
        <taxon>Lophotrochozoa</taxon>
        <taxon>Platyhelminthes</taxon>
        <taxon>Cestoda</taxon>
        <taxon>Eucestoda</taxon>
        <taxon>Cyclophyllidea</taxon>
        <taxon>Hymenolepididae</taxon>
        <taxon>Hymenolepis</taxon>
    </lineage>
</organism>
<gene>
    <name evidence="16" type="ORF">HDID_LOCUS1984</name>
</gene>
<evidence type="ECO:0000256" key="1">
    <source>
        <dbReference type="ARBA" id="ARBA00004230"/>
    </source>
</evidence>
<evidence type="ECO:0000256" key="12">
    <source>
        <dbReference type="ARBA" id="ARBA00031568"/>
    </source>
</evidence>
<evidence type="ECO:0000256" key="4">
    <source>
        <dbReference type="ARBA" id="ARBA00021301"/>
    </source>
</evidence>
<dbReference type="AlphaFoldDB" id="A0A0R3SBU4"/>
<dbReference type="GO" id="GO:0031514">
    <property type="term" value="C:motile cilium"/>
    <property type="evidence" value="ECO:0007669"/>
    <property type="project" value="UniProtKB-SubCell"/>
</dbReference>
<keyword evidence="5" id="KW-0963">Cytoplasm</keyword>
<dbReference type="OrthoDB" id="767661at2759"/>
<dbReference type="WBParaSite" id="HDID_0000198301-mRNA-1">
    <property type="protein sequence ID" value="HDID_0000198301-mRNA-1"/>
    <property type="gene ID" value="HDID_0000198301"/>
</dbReference>
<evidence type="ECO:0000256" key="10">
    <source>
        <dbReference type="ARBA" id="ARBA00023212"/>
    </source>
</evidence>
<evidence type="ECO:0000313" key="17">
    <source>
        <dbReference type="Proteomes" id="UP000274504"/>
    </source>
</evidence>
<keyword evidence="11" id="KW-0966">Cell projection</keyword>
<reference evidence="18" key="1">
    <citation type="submission" date="2017-02" db="UniProtKB">
        <authorList>
            <consortium name="WormBaseParasite"/>
        </authorList>
    </citation>
    <scope>IDENTIFICATION</scope>
</reference>
<evidence type="ECO:0000256" key="2">
    <source>
        <dbReference type="ARBA" id="ARBA00004245"/>
    </source>
</evidence>
<evidence type="ECO:0000256" key="13">
    <source>
        <dbReference type="SAM" id="Coils"/>
    </source>
</evidence>
<dbReference type="STRING" id="6216.A0A0R3SBU4"/>
<sequence>MPPKKAALSKKKPKKGSKKKQLKVVDVKPLSEMTREELEAHVGRLCKELERERADRNLFQLERDKINTFWTLTKSELENRSGELRVAQETTQKIAESRERDLTAYRLRVRQIEASHANQLAEVKAEMEVAVGLAAQEARANTSRPRLMEEALRKEGADHNELLTKLRQDFEHQSEAERQLYMEKTKKLEERLDLQWRTELQRTEERKNEQIEELMQNHEKAFMEMKNYYYTVTANNINLIDELKAQLEEKQKVENRIVKENGELVTRNQSLEDELSKYQKECNNLKRSVENCERDVKALKNAKLEIKDMKTSVSDIKMDNEILRQRLKSVENERNELDERFKSVINVLKQSCGLKNALLEKQIVSLSEELEKAKIIKLIKEDAMMGSYEIEKVFSTKDRQIKELHFELARACKAYSDLLWTFKQTMQNYGIKTENLDFNVARNVLINGGKLEFGKEIIPGPPG</sequence>
<evidence type="ECO:0000256" key="14">
    <source>
        <dbReference type="SAM" id="MobiDB-lite"/>
    </source>
</evidence>
<evidence type="ECO:0000256" key="5">
    <source>
        <dbReference type="ARBA" id="ARBA00022490"/>
    </source>
</evidence>
<dbReference type="GO" id="GO:0031267">
    <property type="term" value="F:small GTPase binding"/>
    <property type="evidence" value="ECO:0007669"/>
    <property type="project" value="InterPro"/>
</dbReference>
<feature type="compositionally biased region" description="Basic residues" evidence="14">
    <location>
        <begin position="7"/>
        <end position="22"/>
    </location>
</feature>
<accession>A0A0R3SBU4</accession>
<keyword evidence="9" id="KW-0969">Cilium</keyword>
<evidence type="ECO:0000256" key="7">
    <source>
        <dbReference type="ARBA" id="ARBA00022846"/>
    </source>
</evidence>
<dbReference type="PANTHER" id="PTHR31543">
    <property type="entry name" value="DYNEIN REGULATORY COMPLEX SUBUNIT 4"/>
    <property type="match status" value="1"/>
</dbReference>
<name>A0A0R3SBU4_HYMDI</name>
<comment type="subcellular location">
    <subcellularLocation>
        <location evidence="1">Cell projection</location>
        <location evidence="1">Cilium</location>
        <location evidence="1">Flagellum</location>
    </subcellularLocation>
    <subcellularLocation>
        <location evidence="2">Cytoplasm</location>
        <location evidence="2">Cytoskeleton</location>
    </subcellularLocation>
</comment>
<dbReference type="Proteomes" id="UP000274504">
    <property type="component" value="Unassembled WGS sequence"/>
</dbReference>
<dbReference type="GO" id="GO:0048870">
    <property type="term" value="P:cell motility"/>
    <property type="evidence" value="ECO:0007669"/>
    <property type="project" value="InterPro"/>
</dbReference>
<evidence type="ECO:0000256" key="9">
    <source>
        <dbReference type="ARBA" id="ARBA00023069"/>
    </source>
</evidence>
<keyword evidence="7" id="KW-0282">Flagellum</keyword>
<feature type="region of interest" description="Disordered" evidence="14">
    <location>
        <begin position="1"/>
        <end position="23"/>
    </location>
</feature>